<evidence type="ECO:0000313" key="4">
    <source>
        <dbReference type="Proteomes" id="UP000636479"/>
    </source>
</evidence>
<sequence length="876" mass="93909">MSPSESTKEKAKYFITKLFDLDSDKTDKPPATPPKPAQNYYGSYSTARPENDLAYGFGQMNLNSTPPRPPNQFVGGFHPNQFNPSPLPRPPAMPMPVPNFPNGQTSMTMQYALQETSEPPSFLAPPAFTGRPHSLPPATPQQSTADSPFISPQPSPSASSSPSPSGRTKPRPRRSNSAPTVETCAGYTKAGKRCTREVKSRGPAFSYRMNGDDFDVDGNLSSEAPVERFCYQHIKDFVSSVGAATGFYARKWMGEGKERGDEVWVSFADFIPSYLSPETQVALRVEMEKVRSPKDVEGYIYTFEIRDPNSTQIQLKTGRTTHLVRRLDQWSKQCSSREHVLRGWYPGGVDPDTGLPATSLMKGRVEAGHKGPACHRLERLIHLELADLVAEGQYLQPAWKSFKRGQTVAAAPIVVDSAPSTPNKKPAAASLGSGPPCPDCGKQHKEIFTFTRIKKGPAEGQRVGRDRAACRPAMGKLCRGIRRMNGCRVQCPIVSFVVLTSAVIYRPSFFSSTMAMLKALLRLNHYSSYFHHPPTHSFHTDIMLTKLALLSACFLAVIPRPARGATINVVVGGTGTLAYTPNQVTAQPGDVIQFTFKQKNHTITQSSLANPCSPLAGGFDSGFVPVAADETDFPLAQLRVKDTNPIWIYCKQANHCQQGMVFAVNGGDKFGAFEAAAKGLSPPASSVVSSSTPTSSSAPSAPSTPSSSHHVVTVGASGGLTFSPANITAQPGDLVTFTFATKNHTVTQSSFSDPCRPISQTSAGQAGFDSGFMFVDPSAATLPTFTIQINDTSPIWIYCRQAGHCGKGMVASINSVETGPNTFDAFKAKAIQLNGTSASNSSPAAPSQSNGAENLLSTRGAGLLLTLGALAVGLAL</sequence>
<dbReference type="InterPro" id="IPR018306">
    <property type="entry name" value="Phage_T5_Orf172_DNA-bd"/>
</dbReference>
<dbReference type="CDD" id="cd00920">
    <property type="entry name" value="Cupredoxin"/>
    <property type="match status" value="2"/>
</dbReference>
<dbReference type="Proteomes" id="UP000636479">
    <property type="component" value="Unassembled WGS sequence"/>
</dbReference>
<feature type="compositionally biased region" description="Low complexity" evidence="1">
    <location>
        <begin position="147"/>
        <end position="167"/>
    </location>
</feature>
<evidence type="ECO:0000256" key="1">
    <source>
        <dbReference type="SAM" id="MobiDB-lite"/>
    </source>
</evidence>
<comment type="caution">
    <text evidence="3">The sequence shown here is derived from an EMBL/GenBank/DDBJ whole genome shotgun (WGS) entry which is preliminary data.</text>
</comment>
<dbReference type="PANTHER" id="PTHR34883:SF4">
    <property type="entry name" value="CUPREDOXIN"/>
    <property type="match status" value="1"/>
</dbReference>
<evidence type="ECO:0000313" key="3">
    <source>
        <dbReference type="EMBL" id="KAF7294800.1"/>
    </source>
</evidence>
<gene>
    <name evidence="3" type="ORF">MIND_01017700</name>
</gene>
<dbReference type="RefSeq" id="XP_037216163.1">
    <property type="nucleotide sequence ID" value="XM_037366769.1"/>
</dbReference>
<dbReference type="SUPFAM" id="SSF49503">
    <property type="entry name" value="Cupredoxins"/>
    <property type="match status" value="2"/>
</dbReference>
<reference evidence="3" key="1">
    <citation type="submission" date="2020-05" db="EMBL/GenBank/DDBJ databases">
        <title>Mycena genomes resolve the evolution of fungal bioluminescence.</title>
        <authorList>
            <person name="Tsai I.J."/>
        </authorList>
    </citation>
    <scope>NUCLEOTIDE SEQUENCE</scope>
    <source>
        <strain evidence="3">171206Taipei</strain>
    </source>
</reference>
<dbReference type="AlphaFoldDB" id="A0A8H6S867"/>
<feature type="region of interest" description="Disordered" evidence="1">
    <location>
        <begin position="116"/>
        <end position="184"/>
    </location>
</feature>
<feature type="domain" description="Bacteriophage T5 Orf172 DNA-binding" evidence="2">
    <location>
        <begin position="298"/>
        <end position="387"/>
    </location>
</feature>
<accession>A0A8H6S867</accession>
<feature type="compositionally biased region" description="Pro residues" evidence="1">
    <location>
        <begin position="85"/>
        <end position="99"/>
    </location>
</feature>
<feature type="region of interest" description="Disordered" evidence="1">
    <location>
        <begin position="684"/>
        <end position="710"/>
    </location>
</feature>
<dbReference type="InterPro" id="IPR008972">
    <property type="entry name" value="Cupredoxin"/>
</dbReference>
<dbReference type="OrthoDB" id="2417614at2759"/>
<dbReference type="PANTHER" id="PTHR34883">
    <property type="entry name" value="SERINE-RICH PROTEIN, PUTATIVE-RELATED-RELATED"/>
    <property type="match status" value="1"/>
</dbReference>
<evidence type="ECO:0000259" key="2">
    <source>
        <dbReference type="Pfam" id="PF10544"/>
    </source>
</evidence>
<feature type="compositionally biased region" description="Basic and acidic residues" evidence="1">
    <location>
        <begin position="19"/>
        <end position="28"/>
    </location>
</feature>
<dbReference type="InterPro" id="IPR052953">
    <property type="entry name" value="Ser-rich/MCO-related"/>
</dbReference>
<dbReference type="Gene3D" id="2.60.40.420">
    <property type="entry name" value="Cupredoxins - blue copper proteins"/>
    <property type="match status" value="2"/>
</dbReference>
<dbReference type="Pfam" id="PF10544">
    <property type="entry name" value="T5orf172"/>
    <property type="match status" value="1"/>
</dbReference>
<proteinExistence type="predicted"/>
<protein>
    <recommendedName>
        <fullName evidence="2">Bacteriophage T5 Orf172 DNA-binding domain-containing protein</fullName>
    </recommendedName>
</protein>
<dbReference type="EMBL" id="JACAZF010000009">
    <property type="protein sequence ID" value="KAF7294800.1"/>
    <property type="molecule type" value="Genomic_DNA"/>
</dbReference>
<feature type="region of interest" description="Disordered" evidence="1">
    <location>
        <begin position="19"/>
        <end position="103"/>
    </location>
</feature>
<dbReference type="GeneID" id="59349285"/>
<name>A0A8H6S867_9AGAR</name>
<organism evidence="3 4">
    <name type="scientific">Mycena indigotica</name>
    <dbReference type="NCBI Taxonomy" id="2126181"/>
    <lineage>
        <taxon>Eukaryota</taxon>
        <taxon>Fungi</taxon>
        <taxon>Dikarya</taxon>
        <taxon>Basidiomycota</taxon>
        <taxon>Agaricomycotina</taxon>
        <taxon>Agaricomycetes</taxon>
        <taxon>Agaricomycetidae</taxon>
        <taxon>Agaricales</taxon>
        <taxon>Marasmiineae</taxon>
        <taxon>Mycenaceae</taxon>
        <taxon>Mycena</taxon>
    </lineage>
</organism>
<keyword evidence="4" id="KW-1185">Reference proteome</keyword>